<keyword evidence="5 7" id="KW-1133">Transmembrane helix</keyword>
<feature type="transmembrane region" description="Helical" evidence="7">
    <location>
        <begin position="267"/>
        <end position="287"/>
    </location>
</feature>
<feature type="transmembrane region" description="Helical" evidence="7">
    <location>
        <begin position="320"/>
        <end position="342"/>
    </location>
</feature>
<evidence type="ECO:0000256" key="5">
    <source>
        <dbReference type="ARBA" id="ARBA00022989"/>
    </source>
</evidence>
<reference evidence="8" key="1">
    <citation type="submission" date="2021-03" db="EMBL/GenBank/DDBJ databases">
        <title>Identification and antibiotic profiling of Wohlfahrtiimonas chitiniclastica, an underestimated human pathogen.</title>
        <authorList>
            <person name="Kopf A."/>
            <person name="Bunk B."/>
            <person name="Coldewey S."/>
            <person name="Gunzer F."/>
            <person name="Riedel T."/>
            <person name="Schroettner P."/>
        </authorList>
    </citation>
    <scope>NUCLEOTIDE SEQUENCE</scope>
    <source>
        <strain evidence="8">DSM 100917</strain>
    </source>
</reference>
<name>A0AB35BXK0_9GAMM</name>
<feature type="transmembrane region" description="Helical" evidence="7">
    <location>
        <begin position="354"/>
        <end position="374"/>
    </location>
</feature>
<dbReference type="AlphaFoldDB" id="A0AB35BXK0"/>
<dbReference type="Pfam" id="PF00375">
    <property type="entry name" value="SDF"/>
    <property type="match status" value="1"/>
</dbReference>
<dbReference type="PRINTS" id="PR00173">
    <property type="entry name" value="EDTRNSPORT"/>
</dbReference>
<keyword evidence="4 7" id="KW-0812">Transmembrane</keyword>
<feature type="transmembrane region" description="Helical" evidence="7">
    <location>
        <begin position="52"/>
        <end position="80"/>
    </location>
</feature>
<comment type="caution">
    <text evidence="8">The sequence shown here is derived from an EMBL/GenBank/DDBJ whole genome shotgun (WGS) entry which is preliminary data.</text>
</comment>
<evidence type="ECO:0000313" key="8">
    <source>
        <dbReference type="EMBL" id="MBS7823972.1"/>
    </source>
</evidence>
<dbReference type="GO" id="GO:0005886">
    <property type="term" value="C:plasma membrane"/>
    <property type="evidence" value="ECO:0007669"/>
    <property type="project" value="TreeGrafter"/>
</dbReference>
<feature type="transmembrane region" description="Helical" evidence="7">
    <location>
        <begin position="156"/>
        <end position="174"/>
    </location>
</feature>
<feature type="transmembrane region" description="Helical" evidence="7">
    <location>
        <begin position="386"/>
        <end position="408"/>
    </location>
</feature>
<organism evidence="8 9">
    <name type="scientific">Wohlfahrtiimonas chitiniclastica</name>
    <dbReference type="NCBI Taxonomy" id="400946"/>
    <lineage>
        <taxon>Bacteria</taxon>
        <taxon>Pseudomonadati</taxon>
        <taxon>Pseudomonadota</taxon>
        <taxon>Gammaproteobacteria</taxon>
        <taxon>Cardiobacteriales</taxon>
        <taxon>Ignatzschineriaceae</taxon>
        <taxon>Wohlfahrtiimonas</taxon>
    </lineage>
</organism>
<dbReference type="EMBL" id="JAGIBU010000001">
    <property type="protein sequence ID" value="MBS7823972.1"/>
    <property type="molecule type" value="Genomic_DNA"/>
</dbReference>
<accession>A0AB35BXK0</accession>
<feature type="transmembrane region" description="Helical" evidence="7">
    <location>
        <begin position="194"/>
        <end position="220"/>
    </location>
</feature>
<dbReference type="SUPFAM" id="SSF118215">
    <property type="entry name" value="Proton glutamate symport protein"/>
    <property type="match status" value="1"/>
</dbReference>
<sequence length="429" mass="46705">MCKFRRFLTTASGKILLGLVLGIIIGVGLLSLKNTSPRWTECVLQSAGYLHMLGQIFMNLMYMCVPFLIFGSVVMSVSSVHLEEFKRLGIQTLWLFFMATALSATLAILISTLLPFQFDVEVVKAVKASHMASLTIQEIVLGFFPNNVFTAFTQPSILQIIVFSCLFGVCINLLRDVTPNVEALLNVTLAFRSVVLKMISLIMKVAPIAVFGIVSSTIVIHGLGTLKTLGMVLVYITALNVLFFLLYTLFICLRYRLSPAILLKKSARVMIFAGSITSTALSLPLAMDSSRHLGVSKKVTNFVLPLGNSLNTNGGPITNVIIVIAVAHCANLEMTLSFYVMLGIYATIASLGNPGVLGGALVSLLMLFDLVGLPKEAALIFFSLDYFYAITRVIVNVMGNIYASIILAHAQGEFDREVFESSKEIACTP</sequence>
<keyword evidence="3" id="KW-1003">Cell membrane</keyword>
<dbReference type="InterPro" id="IPR001991">
    <property type="entry name" value="Na-dicarboxylate_symporter"/>
</dbReference>
<dbReference type="PANTHER" id="PTHR42865:SF7">
    <property type="entry name" value="PROTON_GLUTAMATE-ASPARTATE SYMPORTER"/>
    <property type="match status" value="1"/>
</dbReference>
<keyword evidence="6 7" id="KW-0472">Membrane</keyword>
<proteinExistence type="predicted"/>
<feature type="transmembrane region" description="Helical" evidence="7">
    <location>
        <begin position="92"/>
        <end position="114"/>
    </location>
</feature>
<evidence type="ECO:0000256" key="6">
    <source>
        <dbReference type="ARBA" id="ARBA00023136"/>
    </source>
</evidence>
<feature type="transmembrane region" description="Helical" evidence="7">
    <location>
        <begin position="12"/>
        <end position="32"/>
    </location>
</feature>
<gene>
    <name evidence="8" type="ORF">J7561_01985</name>
</gene>
<dbReference type="RefSeq" id="WP_008314487.1">
    <property type="nucleotide sequence ID" value="NZ_JAGIBS010000001.1"/>
</dbReference>
<feature type="transmembrane region" description="Helical" evidence="7">
    <location>
        <begin position="232"/>
        <end position="255"/>
    </location>
</feature>
<dbReference type="Proteomes" id="UP000680020">
    <property type="component" value="Unassembled WGS sequence"/>
</dbReference>
<keyword evidence="2" id="KW-0813">Transport</keyword>
<evidence type="ECO:0000256" key="7">
    <source>
        <dbReference type="SAM" id="Phobius"/>
    </source>
</evidence>
<dbReference type="Gene3D" id="1.10.3860.10">
    <property type="entry name" value="Sodium:dicarboxylate symporter"/>
    <property type="match status" value="1"/>
</dbReference>
<evidence type="ECO:0000256" key="1">
    <source>
        <dbReference type="ARBA" id="ARBA00004651"/>
    </source>
</evidence>
<protein>
    <submittedName>
        <fullName evidence="8">Dicarboxylate/amino acid:cation symporter</fullName>
    </submittedName>
</protein>
<evidence type="ECO:0000256" key="2">
    <source>
        <dbReference type="ARBA" id="ARBA00022448"/>
    </source>
</evidence>
<comment type="subcellular location">
    <subcellularLocation>
        <location evidence="1">Cell membrane</location>
        <topology evidence="1">Multi-pass membrane protein</topology>
    </subcellularLocation>
</comment>
<dbReference type="InterPro" id="IPR036458">
    <property type="entry name" value="Na:dicarbo_symporter_sf"/>
</dbReference>
<dbReference type="PANTHER" id="PTHR42865">
    <property type="entry name" value="PROTON/GLUTAMATE-ASPARTATE SYMPORTER"/>
    <property type="match status" value="1"/>
</dbReference>
<evidence type="ECO:0000256" key="3">
    <source>
        <dbReference type="ARBA" id="ARBA00022475"/>
    </source>
</evidence>
<evidence type="ECO:0000313" key="9">
    <source>
        <dbReference type="Proteomes" id="UP000680020"/>
    </source>
</evidence>
<evidence type="ECO:0000256" key="4">
    <source>
        <dbReference type="ARBA" id="ARBA00022692"/>
    </source>
</evidence>
<dbReference type="GO" id="GO:0015293">
    <property type="term" value="F:symporter activity"/>
    <property type="evidence" value="ECO:0007669"/>
    <property type="project" value="InterPro"/>
</dbReference>